<evidence type="ECO:0000313" key="6">
    <source>
        <dbReference type="Proteomes" id="UP000533021"/>
    </source>
</evidence>
<evidence type="ECO:0000313" key="5">
    <source>
        <dbReference type="Proteomes" id="UP000530452"/>
    </source>
</evidence>
<organism evidence="4 5">
    <name type="scientific">Listeria monocytogenes</name>
    <dbReference type="NCBI Taxonomy" id="1639"/>
    <lineage>
        <taxon>Bacteria</taxon>
        <taxon>Bacillati</taxon>
        <taxon>Bacillota</taxon>
        <taxon>Bacilli</taxon>
        <taxon>Bacillales</taxon>
        <taxon>Listeriaceae</taxon>
        <taxon>Listeria</taxon>
    </lineage>
</organism>
<dbReference type="RefSeq" id="WP_061110707.1">
    <property type="nucleotide sequence ID" value="NZ_CP032671.1"/>
</dbReference>
<protein>
    <submittedName>
        <fullName evidence="4">Uncharacterized protein</fullName>
    </submittedName>
</protein>
<keyword evidence="1" id="KW-0812">Transmembrane</keyword>
<name>A0A6Z1J6S1_LISMN</name>
<dbReference type="EMBL" id="AABFVG010000001">
    <property type="protein sequence ID" value="EAH2280540.1"/>
    <property type="molecule type" value="Genomic_DNA"/>
</dbReference>
<sequence length="130" mass="14951">MAKKDSLMYLRMQRYIITTLLSAFSIFLGAYFIYFSNVIDFAGKYKQFAAIELAADNPIYGTILAAHGTLLLFSIIKKWRNLRIYSLCILMALFTLMTVSFFFVQIAGGNNVSWIFGMSYMSMCYFSIKE</sequence>
<reference evidence="5 6" key="1">
    <citation type="submission" date="2019-04" db="EMBL/GenBank/DDBJ databases">
        <authorList>
            <person name="Ashton P.M."/>
            <person name="Dallman T."/>
            <person name="Nair S."/>
            <person name="De Pinna E."/>
            <person name="Peters T."/>
            <person name="Grant K."/>
        </authorList>
    </citation>
    <scope>NUCLEOTIDE SEQUENCE [LARGE SCALE GENOMIC DNA]</scope>
    <source>
        <strain evidence="3 6">282333</strain>
        <strain evidence="4 5">282352</strain>
        <strain evidence="2 7">289003</strain>
    </source>
</reference>
<evidence type="ECO:0000313" key="3">
    <source>
        <dbReference type="EMBL" id="EAH2280540.1"/>
    </source>
</evidence>
<accession>A0A6Z1J6S1</accession>
<feature type="transmembrane region" description="Helical" evidence="1">
    <location>
        <begin position="59"/>
        <end position="77"/>
    </location>
</feature>
<evidence type="ECO:0000313" key="7">
    <source>
        <dbReference type="Proteomes" id="UP000546397"/>
    </source>
</evidence>
<evidence type="ECO:0000256" key="1">
    <source>
        <dbReference type="SAM" id="Phobius"/>
    </source>
</evidence>
<keyword evidence="1" id="KW-0472">Membrane</keyword>
<dbReference type="EMBL" id="AABEMN010000005">
    <property type="protein sequence ID" value="EAG9519116.1"/>
    <property type="molecule type" value="Genomic_DNA"/>
</dbReference>
<evidence type="ECO:0000313" key="4">
    <source>
        <dbReference type="EMBL" id="EAH3295613.1"/>
    </source>
</evidence>
<dbReference type="Proteomes" id="UP000533021">
    <property type="component" value="Unassembled WGS sequence"/>
</dbReference>
<gene>
    <name evidence="3" type="ORF">D4920_00505</name>
    <name evidence="2" type="ORF">D4B11_04995</name>
    <name evidence="4" type="ORF">D5N24_14495</name>
</gene>
<dbReference type="Proteomes" id="UP000546397">
    <property type="component" value="Unassembled WGS sequence"/>
</dbReference>
<evidence type="ECO:0000313" key="2">
    <source>
        <dbReference type="EMBL" id="EAG9519116.1"/>
    </source>
</evidence>
<dbReference type="AlphaFoldDB" id="A0A6Z1J6S1"/>
<feature type="transmembrane region" description="Helical" evidence="1">
    <location>
        <begin position="84"/>
        <end position="106"/>
    </location>
</feature>
<feature type="transmembrane region" description="Helical" evidence="1">
    <location>
        <begin position="20"/>
        <end position="39"/>
    </location>
</feature>
<keyword evidence="1" id="KW-1133">Transmembrane helix</keyword>
<comment type="caution">
    <text evidence="4">The sequence shown here is derived from an EMBL/GenBank/DDBJ whole genome shotgun (WGS) entry which is preliminary data.</text>
</comment>
<feature type="transmembrane region" description="Helical" evidence="1">
    <location>
        <begin position="112"/>
        <end position="128"/>
    </location>
</feature>
<proteinExistence type="predicted"/>
<dbReference type="Proteomes" id="UP000530452">
    <property type="component" value="Unassembled WGS sequence"/>
</dbReference>
<dbReference type="EMBL" id="AABGHY010000013">
    <property type="protein sequence ID" value="EAH3295613.1"/>
    <property type="molecule type" value="Genomic_DNA"/>
</dbReference>